<dbReference type="EMBL" id="KQ964257">
    <property type="protein sequence ID" value="KXJ88779.1"/>
    <property type="molecule type" value="Genomic_DNA"/>
</dbReference>
<dbReference type="OrthoDB" id="4586300at2759"/>
<feature type="compositionally biased region" description="Low complexity" evidence="1">
    <location>
        <begin position="407"/>
        <end position="427"/>
    </location>
</feature>
<accession>A0A136IVJ6</accession>
<protein>
    <submittedName>
        <fullName evidence="2">Uncharacterized protein</fullName>
    </submittedName>
</protein>
<feature type="compositionally biased region" description="Polar residues" evidence="1">
    <location>
        <begin position="388"/>
        <end position="400"/>
    </location>
</feature>
<feature type="compositionally biased region" description="Basic and acidic residues" evidence="1">
    <location>
        <begin position="428"/>
        <end position="454"/>
    </location>
</feature>
<sequence length="469" mass="53064">MVDDPDNAPDNFFIRFRHSVDRVARRSIDSVSPRQQTHPAPEQDLPPSAQHPGSKASDPAQLRRLNRAWLIDLDPPAHQHSSSTTCTTMSSDKPSARALAPADDFDDFADPETWARHSPYSPFNLQHLPQPIPRDIQQPPDSNDFTFRDAFEDLMLASLGRPLPRGHELMAQKLHVDFMFANGMPISNWARMLQVRGLWAPYFARQQQQQQQQQLHGWDSGKLSSDILSMLLGWGADAGWLPGQTSERERGGKLQTSQKVLEDKDRQCGKNQPETEEDLYETTSHTSADKLPRYQSPWDTLFEALVGSQFSHPTSSPTEENMSMTRTDNSLERKDNAPKDNERHESHKTWDGGRVDKVWKTSEYDGKVETVETQYTYDAQGHLVSQWESTNVKTAPSTTTDSESDDGGFSASSSSSRWSRTWSSGNSERAHGDCDEYKRADSHRHDGDETEVLKGRANGQKPNGWFWTK</sequence>
<evidence type="ECO:0000313" key="3">
    <source>
        <dbReference type="Proteomes" id="UP000070501"/>
    </source>
</evidence>
<gene>
    <name evidence="2" type="ORF">Micbo1qcDRAFT_166220</name>
</gene>
<feature type="compositionally biased region" description="Basic and acidic residues" evidence="1">
    <location>
        <begin position="329"/>
        <end position="349"/>
    </location>
</feature>
<dbReference type="STRING" id="196109.A0A136IVJ6"/>
<dbReference type="InParanoid" id="A0A136IVJ6"/>
<keyword evidence="3" id="KW-1185">Reference proteome</keyword>
<name>A0A136IVJ6_9PEZI</name>
<feature type="compositionally biased region" description="Polar residues" evidence="1">
    <location>
        <begin position="309"/>
        <end position="328"/>
    </location>
</feature>
<dbReference type="AlphaFoldDB" id="A0A136IVJ6"/>
<feature type="compositionally biased region" description="Low complexity" evidence="1">
    <location>
        <begin position="81"/>
        <end position="98"/>
    </location>
</feature>
<feature type="region of interest" description="Disordered" evidence="1">
    <location>
        <begin position="242"/>
        <end position="292"/>
    </location>
</feature>
<feature type="region of interest" description="Disordered" evidence="1">
    <location>
        <begin position="24"/>
        <end position="59"/>
    </location>
</feature>
<feature type="region of interest" description="Disordered" evidence="1">
    <location>
        <begin position="75"/>
        <end position="98"/>
    </location>
</feature>
<dbReference type="Proteomes" id="UP000070501">
    <property type="component" value="Unassembled WGS sequence"/>
</dbReference>
<proteinExistence type="predicted"/>
<reference evidence="3" key="1">
    <citation type="submission" date="2016-02" db="EMBL/GenBank/DDBJ databases">
        <title>Draft genome sequence of Microdochium bolleyi, a fungal endophyte of beachgrass.</title>
        <authorList>
            <consortium name="DOE Joint Genome Institute"/>
            <person name="David A.S."/>
            <person name="May G."/>
            <person name="Haridas S."/>
            <person name="Lim J."/>
            <person name="Wang M."/>
            <person name="Labutti K."/>
            <person name="Lipzen A."/>
            <person name="Barry K."/>
            <person name="Grigoriev I.V."/>
        </authorList>
    </citation>
    <scope>NUCLEOTIDE SEQUENCE [LARGE SCALE GENOMIC DNA]</scope>
    <source>
        <strain evidence="3">J235TASD1</strain>
    </source>
</reference>
<organism evidence="2 3">
    <name type="scientific">Microdochium bolleyi</name>
    <dbReference type="NCBI Taxonomy" id="196109"/>
    <lineage>
        <taxon>Eukaryota</taxon>
        <taxon>Fungi</taxon>
        <taxon>Dikarya</taxon>
        <taxon>Ascomycota</taxon>
        <taxon>Pezizomycotina</taxon>
        <taxon>Sordariomycetes</taxon>
        <taxon>Xylariomycetidae</taxon>
        <taxon>Xylariales</taxon>
        <taxon>Microdochiaceae</taxon>
        <taxon>Microdochium</taxon>
    </lineage>
</organism>
<evidence type="ECO:0000313" key="2">
    <source>
        <dbReference type="EMBL" id="KXJ88779.1"/>
    </source>
</evidence>
<feature type="region of interest" description="Disordered" evidence="1">
    <location>
        <begin position="309"/>
        <end position="349"/>
    </location>
</feature>
<evidence type="ECO:0000256" key="1">
    <source>
        <dbReference type="SAM" id="MobiDB-lite"/>
    </source>
</evidence>
<feature type="compositionally biased region" description="Polar residues" evidence="1">
    <location>
        <begin position="29"/>
        <end position="38"/>
    </location>
</feature>
<feature type="region of interest" description="Disordered" evidence="1">
    <location>
        <begin position="388"/>
        <end position="469"/>
    </location>
</feature>